<dbReference type="eggNOG" id="KOG2837">
    <property type="taxonomic scope" value="Eukaryota"/>
</dbReference>
<evidence type="ECO:0000256" key="1">
    <source>
        <dbReference type="ARBA" id="ARBA00008517"/>
    </source>
</evidence>
<dbReference type="Gene3D" id="2.30.30.30">
    <property type="match status" value="1"/>
</dbReference>
<dbReference type="Gene3D" id="1.10.10.2030">
    <property type="entry name" value="DNA/RNA-binding protein Kin17, conserved domain"/>
    <property type="match status" value="1"/>
</dbReference>
<dbReference type="Pfam" id="PF10357">
    <property type="entry name" value="WH_KIN17"/>
    <property type="match status" value="1"/>
</dbReference>
<comment type="similarity">
    <text evidence="1">Belongs to the KIN17 family.</text>
</comment>
<dbReference type="GO" id="GO:0003690">
    <property type="term" value="F:double-stranded DNA binding"/>
    <property type="evidence" value="ECO:0007669"/>
    <property type="project" value="TreeGrafter"/>
</dbReference>
<dbReference type="SMART" id="SM01253">
    <property type="entry name" value="Kin17_mid"/>
    <property type="match status" value="1"/>
</dbReference>
<feature type="domain" description="DNA/RNA-binding protein Kin17 WH-like" evidence="6">
    <location>
        <begin position="52"/>
        <end position="178"/>
    </location>
</feature>
<dbReference type="InterPro" id="IPR019447">
    <property type="entry name" value="DNA/RNA-bd_Kin17_WH-like_dom"/>
</dbReference>
<reference evidence="8" key="1">
    <citation type="submission" date="2011-05" db="EMBL/GenBank/DDBJ databases">
        <authorList>
            <person name="Richards S.R."/>
            <person name="Qu J."/>
            <person name="Jiang H."/>
            <person name="Jhangiani S.N."/>
            <person name="Agravi P."/>
            <person name="Goodspeed R."/>
            <person name="Gross S."/>
            <person name="Mandapat C."/>
            <person name="Jackson L."/>
            <person name="Mathew T."/>
            <person name="Pu L."/>
            <person name="Thornton R."/>
            <person name="Saada N."/>
            <person name="Wilczek-Boney K.B."/>
            <person name="Lee S."/>
            <person name="Kovar C."/>
            <person name="Wu Y."/>
            <person name="Scherer S.E."/>
            <person name="Worley K.C."/>
            <person name="Muzny D.M."/>
            <person name="Gibbs R."/>
        </authorList>
    </citation>
    <scope>NUCLEOTIDE SEQUENCE</scope>
    <source>
        <strain evidence="8">Brora</strain>
    </source>
</reference>
<keyword evidence="8" id="KW-1185">Reference proteome</keyword>
<dbReference type="InterPro" id="IPR036236">
    <property type="entry name" value="Znf_C2H2_sf"/>
</dbReference>
<dbReference type="PANTHER" id="PTHR12805">
    <property type="entry name" value="KIN17 KIN, ANTIGENIC DETERMINANT OF RECA PROTEIN HOMOLOG"/>
    <property type="match status" value="1"/>
</dbReference>
<protein>
    <recommendedName>
        <fullName evidence="6">DNA/RNA-binding protein Kin17 WH-like domain-containing protein</fullName>
    </recommendedName>
</protein>
<dbReference type="AlphaFoldDB" id="T1JEG9"/>
<dbReference type="InterPro" id="IPR041330">
    <property type="entry name" value="KN17_SH3"/>
</dbReference>
<evidence type="ECO:0000256" key="4">
    <source>
        <dbReference type="ARBA" id="ARBA00022833"/>
    </source>
</evidence>
<dbReference type="PANTHER" id="PTHR12805:SF0">
    <property type="entry name" value="DNA_RNA-BINDING PROTEIN KIN17"/>
    <property type="match status" value="1"/>
</dbReference>
<keyword evidence="4" id="KW-0862">Zinc</keyword>
<evidence type="ECO:0000256" key="2">
    <source>
        <dbReference type="ARBA" id="ARBA00022723"/>
    </source>
</evidence>
<dbReference type="Gene3D" id="2.30.30.140">
    <property type="match status" value="1"/>
</dbReference>
<dbReference type="PhylomeDB" id="T1JEG9"/>
<organism evidence="7 8">
    <name type="scientific">Strigamia maritima</name>
    <name type="common">European centipede</name>
    <name type="synonym">Geophilus maritimus</name>
    <dbReference type="NCBI Taxonomy" id="126957"/>
    <lineage>
        <taxon>Eukaryota</taxon>
        <taxon>Metazoa</taxon>
        <taxon>Ecdysozoa</taxon>
        <taxon>Arthropoda</taxon>
        <taxon>Myriapoda</taxon>
        <taxon>Chilopoda</taxon>
        <taxon>Pleurostigmophora</taxon>
        <taxon>Geophilomorpha</taxon>
        <taxon>Linotaeniidae</taxon>
        <taxon>Strigamia</taxon>
    </lineage>
</organism>
<evidence type="ECO:0000256" key="3">
    <source>
        <dbReference type="ARBA" id="ARBA00022771"/>
    </source>
</evidence>
<evidence type="ECO:0000313" key="7">
    <source>
        <dbReference type="EnsemblMetazoa" id="SMAR012215-PA"/>
    </source>
</evidence>
<dbReference type="InterPro" id="IPR038254">
    <property type="entry name" value="KIN17_WH-like_sf"/>
</dbReference>
<dbReference type="Pfam" id="PF18131">
    <property type="entry name" value="KN17_SH3"/>
    <property type="match status" value="1"/>
</dbReference>
<dbReference type="EMBL" id="JH432117">
    <property type="status" value="NOT_ANNOTATED_CDS"/>
    <property type="molecule type" value="Genomic_DNA"/>
</dbReference>
<dbReference type="InterPro" id="IPR014722">
    <property type="entry name" value="Rib_uL2_dom2"/>
</dbReference>
<keyword evidence="5" id="KW-0175">Coiled coil</keyword>
<sequence length="389" mass="45420">MPKHEKGTPKAIANAMKAKGLQKLRWYCQMCQKQCRDENGFKCHTTSESHQRQLLLFAENPRKYLDSFSKEFADDFLKLLKHRFNTKRVFANQVYQEYISDRNHLHMNATRWLSLSGFVQWLGKTGKCKVDQTEKGWFIAYVDRDPDTIQKQQDKLKRKKLDKDDEERLFDFINKQVEKGRRKGEEDEDQPKFTELLKSEEEKIVMTLPPKFKEIEKPVLPNDLFVASSDAEKKIIRKENRTTISSEKRKRNALDDIMEEQEEMKEKRNRKQNWLHEGIVVKIITQSLGEKYFRKKGVVMEVRGAFEAIVKMLDCADVLKLDQIHLETVIPALGRQVKICNGAYRGFTASLLQINPEKFSCSVKIDAGPVNGRVLPSVKYEDVCKMHTA</sequence>
<accession>T1JEG9</accession>
<dbReference type="GO" id="GO:0006260">
    <property type="term" value="P:DNA replication"/>
    <property type="evidence" value="ECO:0007669"/>
    <property type="project" value="TreeGrafter"/>
</dbReference>
<proteinExistence type="inferred from homology"/>
<reference evidence="7" key="2">
    <citation type="submission" date="2015-02" db="UniProtKB">
        <authorList>
            <consortium name="EnsemblMetazoa"/>
        </authorList>
    </citation>
    <scope>IDENTIFICATION</scope>
</reference>
<keyword evidence="2" id="KW-0479">Metal-binding</keyword>
<dbReference type="Pfam" id="PF25095">
    <property type="entry name" value="C2H2-zf_KIN17"/>
    <property type="match status" value="1"/>
</dbReference>
<dbReference type="FunFam" id="2.30.30.30:FF:000021">
    <property type="entry name" value="DNA/RNA-binding protein KIN17, putative"/>
    <property type="match status" value="1"/>
</dbReference>
<dbReference type="Pfam" id="PF25092">
    <property type="entry name" value="SH3_KIN17_C"/>
    <property type="match status" value="1"/>
</dbReference>
<evidence type="ECO:0000256" key="5">
    <source>
        <dbReference type="SAM" id="Coils"/>
    </source>
</evidence>
<keyword evidence="3" id="KW-0863">Zinc-finger</keyword>
<dbReference type="EnsemblMetazoa" id="SMAR012215-RA">
    <property type="protein sequence ID" value="SMAR012215-PA"/>
    <property type="gene ID" value="SMAR012215"/>
</dbReference>
<dbReference type="SUPFAM" id="SSF57667">
    <property type="entry name" value="beta-beta-alpha zinc fingers"/>
    <property type="match status" value="1"/>
</dbReference>
<dbReference type="Proteomes" id="UP000014500">
    <property type="component" value="Unassembled WGS sequence"/>
</dbReference>
<feature type="coiled-coil region" evidence="5">
    <location>
        <begin position="244"/>
        <end position="277"/>
    </location>
</feature>
<dbReference type="GO" id="GO:0006974">
    <property type="term" value="P:DNA damage response"/>
    <property type="evidence" value="ECO:0007669"/>
    <property type="project" value="TreeGrafter"/>
</dbReference>
<dbReference type="CDD" id="cd13155">
    <property type="entry name" value="KOW_KIN17"/>
    <property type="match status" value="1"/>
</dbReference>
<dbReference type="GO" id="GO:0008270">
    <property type="term" value="F:zinc ion binding"/>
    <property type="evidence" value="ECO:0007669"/>
    <property type="project" value="UniProtKB-KW"/>
</dbReference>
<name>T1JEG9_STRMM</name>
<dbReference type="GO" id="GO:0005634">
    <property type="term" value="C:nucleus"/>
    <property type="evidence" value="ECO:0007669"/>
    <property type="project" value="TreeGrafter"/>
</dbReference>
<evidence type="ECO:0000313" key="8">
    <source>
        <dbReference type="Proteomes" id="UP000014500"/>
    </source>
</evidence>
<dbReference type="InterPro" id="IPR041995">
    <property type="entry name" value="KOW_KIN17"/>
</dbReference>
<dbReference type="InterPro" id="IPR037321">
    <property type="entry name" value="KIN17-like"/>
</dbReference>
<dbReference type="HOGENOM" id="CLU_030065_1_0_1"/>
<dbReference type="InterPro" id="IPR056767">
    <property type="entry name" value="C2H2-Znf_KIN17"/>
</dbReference>
<evidence type="ECO:0000259" key="6">
    <source>
        <dbReference type="SMART" id="SM01253"/>
    </source>
</evidence>
<dbReference type="FunFam" id="1.10.10.2030:FF:000001">
    <property type="entry name" value="DNA/RNA-binding protein KIN17, putative"/>
    <property type="match status" value="1"/>
</dbReference>
<dbReference type="OMA" id="RMTDFIE"/>
<dbReference type="STRING" id="126957.T1JEG9"/>